<dbReference type="Proteomes" id="UP000838878">
    <property type="component" value="Chromosome 5"/>
</dbReference>
<reference evidence="1" key="1">
    <citation type="submission" date="2021-12" db="EMBL/GenBank/DDBJ databases">
        <authorList>
            <person name="Martin H S."/>
        </authorList>
    </citation>
    <scope>NUCLEOTIDE SEQUENCE</scope>
</reference>
<dbReference type="EMBL" id="OV170225">
    <property type="protein sequence ID" value="CAH0725891.1"/>
    <property type="molecule type" value="Genomic_DNA"/>
</dbReference>
<proteinExistence type="predicted"/>
<protein>
    <submittedName>
        <fullName evidence="1">Uncharacterized protein</fullName>
    </submittedName>
</protein>
<dbReference type="AlphaFoldDB" id="A0A8J9YFK5"/>
<accession>A0A8J9YFK5</accession>
<name>A0A8J9YFK5_9NEOP</name>
<organism evidence="1 2">
    <name type="scientific">Brenthis ino</name>
    <name type="common">lesser marbled fritillary</name>
    <dbReference type="NCBI Taxonomy" id="405034"/>
    <lineage>
        <taxon>Eukaryota</taxon>
        <taxon>Metazoa</taxon>
        <taxon>Ecdysozoa</taxon>
        <taxon>Arthropoda</taxon>
        <taxon>Hexapoda</taxon>
        <taxon>Insecta</taxon>
        <taxon>Pterygota</taxon>
        <taxon>Neoptera</taxon>
        <taxon>Endopterygota</taxon>
        <taxon>Lepidoptera</taxon>
        <taxon>Glossata</taxon>
        <taxon>Ditrysia</taxon>
        <taxon>Papilionoidea</taxon>
        <taxon>Nymphalidae</taxon>
        <taxon>Heliconiinae</taxon>
        <taxon>Argynnini</taxon>
        <taxon>Brenthis</taxon>
    </lineage>
</organism>
<feature type="non-terminal residue" evidence="1">
    <location>
        <position position="162"/>
    </location>
</feature>
<sequence>MSDTVLEALEIISWGVRVFWELANVFLQAMRRAGVTQGCPENSSDRLQIWARAISPLSYRAILSLTIANTRVVEYMDVFCKSCSNEVSLGRDLILGNGEGYVSLVVLRWLRVGVGGAVKGLGGAACSIPPITFHHRCDASRASYFHCRFALGSSLCANNLEQ</sequence>
<evidence type="ECO:0000313" key="2">
    <source>
        <dbReference type="Proteomes" id="UP000838878"/>
    </source>
</evidence>
<keyword evidence="2" id="KW-1185">Reference proteome</keyword>
<gene>
    <name evidence="1" type="ORF">BINO364_LOCUS11422</name>
</gene>
<evidence type="ECO:0000313" key="1">
    <source>
        <dbReference type="EMBL" id="CAH0725891.1"/>
    </source>
</evidence>